<proteinExistence type="predicted"/>
<evidence type="ECO:0000313" key="1">
    <source>
        <dbReference type="EMBL" id="EJW96126.1"/>
    </source>
</evidence>
<dbReference type="AlphaFoldDB" id="J9FMI2"/>
<dbReference type="EMBL" id="AMCI01005443">
    <property type="protein sequence ID" value="EJW96126.1"/>
    <property type="molecule type" value="Genomic_DNA"/>
</dbReference>
<sequence length="68" mass="8039">MPSEKRRNSYVEREIQPSAISVDAQLLLLKDIGCKFSFVLCCIMIRSKEMLDFCFRFQRKSMTARRIC</sequence>
<accession>J9FMI2</accession>
<comment type="caution">
    <text evidence="1">The sequence shown here is derived from an EMBL/GenBank/DDBJ whole genome shotgun (WGS) entry which is preliminary data.</text>
</comment>
<gene>
    <name evidence="1" type="ORF">EVA_15765</name>
</gene>
<reference evidence="1" key="1">
    <citation type="journal article" date="2012" name="PLoS ONE">
        <title>Gene sets for utilization of primary and secondary nutrition supplies in the distal gut of endangered iberian lynx.</title>
        <authorList>
            <person name="Alcaide M."/>
            <person name="Messina E."/>
            <person name="Richter M."/>
            <person name="Bargiela R."/>
            <person name="Peplies J."/>
            <person name="Huws S.A."/>
            <person name="Newbold C.J."/>
            <person name="Golyshin P.N."/>
            <person name="Simon M.A."/>
            <person name="Lopez G."/>
            <person name="Yakimov M.M."/>
            <person name="Ferrer M."/>
        </authorList>
    </citation>
    <scope>NUCLEOTIDE SEQUENCE</scope>
</reference>
<organism evidence="1">
    <name type="scientific">gut metagenome</name>
    <dbReference type="NCBI Taxonomy" id="749906"/>
    <lineage>
        <taxon>unclassified sequences</taxon>
        <taxon>metagenomes</taxon>
        <taxon>organismal metagenomes</taxon>
    </lineage>
</organism>
<protein>
    <submittedName>
        <fullName evidence="1">Uncharacterized protein</fullName>
    </submittedName>
</protein>
<name>J9FMI2_9ZZZZ</name>